<keyword evidence="4 7" id="KW-0547">Nucleotide-binding</keyword>
<keyword evidence="3 7" id="KW-0507">mRNA processing</keyword>
<dbReference type="OrthoDB" id="204958at2759"/>
<dbReference type="EMBL" id="BSXU01000210">
    <property type="protein sequence ID" value="GMG19803.1"/>
    <property type="molecule type" value="Genomic_DNA"/>
</dbReference>
<proteinExistence type="inferred from homology"/>
<evidence type="ECO:0000256" key="3">
    <source>
        <dbReference type="ARBA" id="ARBA00022664"/>
    </source>
</evidence>
<comment type="domain">
    <text evidence="7">Contains a pseudokinase domain. The protein kinase domain is predicted to be catalytically inactive because some of the residues important for catalytic activity are substituted and it lacks the equivalent of the binding site for a peptide substrate. However, it has retained an ATP-binding site and ATP-binding is required for mRNA degradation, stimulating the activity of the PAN2 nuclease in vitro. The nucleotide-binding site is juxtaposed to the RNase active site of PAN2 in the complex and may actually bind nucleosides of a poly(A) RNA rather than ATP, feeding the poly(A)-tail to the active site of the deadenylase and thus increasing the efficiency with which this distributive enzyme degrades oligo(A) RNAs.</text>
</comment>
<feature type="binding site" evidence="7">
    <location>
        <position position="172"/>
    </location>
    <ligand>
        <name>ATP</name>
        <dbReference type="ChEBI" id="CHEBI:30616"/>
    </ligand>
</feature>
<feature type="binding site" evidence="7">
    <location>
        <begin position="277"/>
        <end position="278"/>
    </location>
    <ligand>
        <name>ATP</name>
        <dbReference type="ChEBI" id="CHEBI:30616"/>
    </ligand>
</feature>
<keyword evidence="6 7" id="KW-0175">Coiled coil</keyword>
<evidence type="ECO:0000256" key="5">
    <source>
        <dbReference type="ARBA" id="ARBA00022840"/>
    </source>
</evidence>
<comment type="caution">
    <text evidence="7">Lacks conserved residue(s) required for the propagation of feature annotation.</text>
</comment>
<evidence type="ECO:0000256" key="2">
    <source>
        <dbReference type="ARBA" id="ARBA00022490"/>
    </source>
</evidence>
<comment type="function">
    <text evidence="7">Regulatory subunit of the poly(A)-nuclease (PAN) deadenylation complex, one of two cytoplasmic mRNA deadenylases involved in mRNA turnover. PAN specifically shortens poly(A) tails of RNA and the activity is stimulated by poly(A)-binding protein PAB1. PAN deadenylation is followed by rapid degradation of the shortened mRNA tails by the CCR4-NOT complex. Deadenylated mRNAs are then degraded by two alternative mechanisms, namely exosome-mediated 3'-5' exonucleolytic degradation, or deadenlyation-dependent mRNA decaping and subsequent 5'-3' exonucleolytic degradation by XRN1. May also be involved in post-transcriptional maturation of mRNA poly(A) tails. PAN3 acts as a positive regulator for PAN activity, recruiting the catalytic subunit PAN2 to mRNA via its interaction with RNA and with PAB1.</text>
</comment>
<evidence type="ECO:0000256" key="1">
    <source>
        <dbReference type="ARBA" id="ARBA00004496"/>
    </source>
</evidence>
<comment type="similarity">
    <text evidence="7">Belongs to the protein kinase superfamily. PAN3 family.</text>
</comment>
<name>A0A9W6YLX4_AMBMO</name>
<reference evidence="9" key="1">
    <citation type="submission" date="2023-04" db="EMBL/GenBank/DDBJ databases">
        <title>Ambrosiozyma monospora NBRC 1965.</title>
        <authorList>
            <person name="Ichikawa N."/>
            <person name="Sato H."/>
            <person name="Tonouchi N."/>
        </authorList>
    </citation>
    <scope>NUCLEOTIDE SEQUENCE</scope>
    <source>
        <strain evidence="9">NBRC 1965</strain>
    </source>
</reference>
<dbReference type="PROSITE" id="PS50011">
    <property type="entry name" value="PROTEIN_KINASE_DOM"/>
    <property type="match status" value="1"/>
</dbReference>
<dbReference type="HAMAP" id="MF_03181">
    <property type="entry name" value="PAN3"/>
    <property type="match status" value="1"/>
</dbReference>
<dbReference type="Pfam" id="PF00069">
    <property type="entry name" value="Pkinase"/>
    <property type="match status" value="1"/>
</dbReference>
<dbReference type="Gene3D" id="1.20.5.5160">
    <property type="match status" value="1"/>
</dbReference>
<keyword evidence="5 7" id="KW-0067">ATP-binding</keyword>
<comment type="subcellular location">
    <subcellularLocation>
        <location evidence="1 7">Cytoplasm</location>
    </subcellularLocation>
</comment>
<dbReference type="PANTHER" id="PTHR12272">
    <property type="entry name" value="DEADENYLATION COMPLEX SUBUNIT PAN3"/>
    <property type="match status" value="1"/>
</dbReference>
<dbReference type="Proteomes" id="UP001165063">
    <property type="component" value="Unassembled WGS sequence"/>
</dbReference>
<dbReference type="InterPro" id="IPR011009">
    <property type="entry name" value="Kinase-like_dom_sf"/>
</dbReference>
<comment type="domain">
    <text evidence="7">The N-terminal zinc finger binds to poly(A) RNA.</text>
</comment>
<dbReference type="InterPro" id="IPR030844">
    <property type="entry name" value="PAN3"/>
</dbReference>
<dbReference type="GO" id="GO:0005524">
    <property type="term" value="F:ATP binding"/>
    <property type="evidence" value="ECO:0007669"/>
    <property type="project" value="UniProtKB-UniRule"/>
</dbReference>
<comment type="domain">
    <text evidence="7">The pseudokinase domain, the coiled-coil (CC), and C-terminal knob domain (CK) form a structural unit (PKC) that forms an extensive high-affinity interaction surface for PAN2.</text>
</comment>
<feature type="domain" description="Protein kinase" evidence="8">
    <location>
        <begin position="143"/>
        <end position="401"/>
    </location>
</feature>
<feature type="region of interest" description="Knob domain" evidence="7">
    <location>
        <begin position="420"/>
        <end position="512"/>
    </location>
</feature>
<gene>
    <name evidence="7" type="primary">PAN3</name>
    <name evidence="9" type="ORF">Amon01_000075200</name>
</gene>
<dbReference type="SMART" id="SM00220">
    <property type="entry name" value="S_TKc"/>
    <property type="match status" value="1"/>
</dbReference>
<dbReference type="Gene3D" id="1.10.510.10">
    <property type="entry name" value="Transferase(Phosphotransferase) domain 1"/>
    <property type="match status" value="1"/>
</dbReference>
<dbReference type="GO" id="GO:0008143">
    <property type="term" value="F:poly(A) binding"/>
    <property type="evidence" value="ECO:0007669"/>
    <property type="project" value="TreeGrafter"/>
</dbReference>
<evidence type="ECO:0000259" key="8">
    <source>
        <dbReference type="PROSITE" id="PS50011"/>
    </source>
</evidence>
<accession>A0A9W6YLX4</accession>
<dbReference type="Pfam" id="PF18101">
    <property type="entry name" value="Pan3_CK"/>
    <property type="match status" value="1"/>
</dbReference>
<keyword evidence="2 7" id="KW-0963">Cytoplasm</keyword>
<evidence type="ECO:0000256" key="4">
    <source>
        <dbReference type="ARBA" id="ARBA00022741"/>
    </source>
</evidence>
<dbReference type="AlphaFoldDB" id="A0A9W6YLX4"/>
<comment type="subunit">
    <text evidence="7">Homodimer. Forms a heterotrimer with a catalytic subunit PAN2 to form the poly(A)-nuclease (PAN) deadenylation complex. Interacts (via PAM-2 motif) with poly(A)-binding protein PAB1 (via PABC domain), conferring substrate specificity of the enzyme complex.</text>
</comment>
<dbReference type="Gene3D" id="1.10.287.3700">
    <property type="match status" value="1"/>
</dbReference>
<dbReference type="GO" id="GO:0000289">
    <property type="term" value="P:nuclear-transcribed mRNA poly(A) tail shortening"/>
    <property type="evidence" value="ECO:0007669"/>
    <property type="project" value="UniProtKB-UniRule"/>
</dbReference>
<organism evidence="9 10">
    <name type="scientific">Ambrosiozyma monospora</name>
    <name type="common">Yeast</name>
    <name type="synonym">Endomycopsis monosporus</name>
    <dbReference type="NCBI Taxonomy" id="43982"/>
    <lineage>
        <taxon>Eukaryota</taxon>
        <taxon>Fungi</taxon>
        <taxon>Dikarya</taxon>
        <taxon>Ascomycota</taxon>
        <taxon>Saccharomycotina</taxon>
        <taxon>Pichiomycetes</taxon>
        <taxon>Pichiales</taxon>
        <taxon>Pichiaceae</taxon>
        <taxon>Ambrosiozyma</taxon>
    </lineage>
</organism>
<feature type="binding site" evidence="7">
    <location>
        <begin position="221"/>
        <end position="228"/>
    </location>
    <ligand>
        <name>ATP</name>
        <dbReference type="ChEBI" id="CHEBI:30616"/>
    </ligand>
</feature>
<dbReference type="GO" id="GO:0000932">
    <property type="term" value="C:P-body"/>
    <property type="evidence" value="ECO:0007669"/>
    <property type="project" value="TreeGrafter"/>
</dbReference>
<evidence type="ECO:0000256" key="6">
    <source>
        <dbReference type="ARBA" id="ARBA00023054"/>
    </source>
</evidence>
<protein>
    <recommendedName>
        <fullName evidence="7">PAN2-PAN3 deadenylation complex subunit PAN3</fullName>
    </recommendedName>
    <alternativeName>
        <fullName evidence="7">PAB1P-dependent poly(A)-specific ribonuclease</fullName>
    </alternativeName>
    <alternativeName>
        <fullName evidence="7">Poly(A)-nuclease deadenylation complex subunit 3</fullName>
        <shortName evidence="7">PAN deadenylation complex subunit 3</shortName>
    </alternativeName>
</protein>
<dbReference type="GO" id="GO:0006397">
    <property type="term" value="P:mRNA processing"/>
    <property type="evidence" value="ECO:0007669"/>
    <property type="project" value="UniProtKB-KW"/>
</dbReference>
<dbReference type="GO" id="GO:0031251">
    <property type="term" value="C:PAN complex"/>
    <property type="evidence" value="ECO:0007669"/>
    <property type="project" value="UniProtKB-UniRule"/>
</dbReference>
<dbReference type="SUPFAM" id="SSF56112">
    <property type="entry name" value="Protein kinase-like (PK-like)"/>
    <property type="match status" value="1"/>
</dbReference>
<keyword evidence="10" id="KW-1185">Reference proteome</keyword>
<evidence type="ECO:0000256" key="7">
    <source>
        <dbReference type="HAMAP-Rule" id="MF_03181"/>
    </source>
</evidence>
<feature type="coiled-coil region" evidence="7">
    <location>
        <begin position="381"/>
        <end position="419"/>
    </location>
</feature>
<evidence type="ECO:0000313" key="10">
    <source>
        <dbReference type="Proteomes" id="UP001165063"/>
    </source>
</evidence>
<dbReference type="InterPro" id="IPR000719">
    <property type="entry name" value="Prot_kinase_dom"/>
</dbReference>
<dbReference type="PANTHER" id="PTHR12272:SF11">
    <property type="entry name" value="PAN2-PAN3 DEADENYLATION COMPLEX SUBUNIT PAN3"/>
    <property type="match status" value="1"/>
</dbReference>
<dbReference type="GO" id="GO:0004672">
    <property type="term" value="F:protein kinase activity"/>
    <property type="evidence" value="ECO:0007669"/>
    <property type="project" value="InterPro"/>
</dbReference>
<comment type="caution">
    <text evidence="9">The sequence shown here is derived from an EMBL/GenBank/DDBJ whole genome shotgun (WGS) entry which is preliminary data.</text>
</comment>
<evidence type="ECO:0000313" key="9">
    <source>
        <dbReference type="EMBL" id="GMG19803.1"/>
    </source>
</evidence>
<dbReference type="InterPro" id="IPR041332">
    <property type="entry name" value="Pan3_CK"/>
</dbReference>
<sequence>MAPTPSSTFNPETAPMFTPSGLGSAYIPNTSALNGNSATTPGMVPGAPQPPLQQVVGQPEEPFYMQTNLYPMNYHLYAPQAPPHIDLNKKANERTVADIFIPDRLREYIQRKNEESLKSISNTQAGLPFHVNQYHSLFPIDQNFDRSVKSFGFVSSVYKCMSNDDGRLYAMRRIEGVPIMSTKVFKKVKRWQQLDCANIVTLREVFTTRSFGDNSLILIYDYYPMSLTLMETHFIKIGNNSLELITEELLWNYLVQLTNAIVSIHSHSLTVSAFDPSKIIVTNKGRIRLSACGIYDIIRSATITKDSPEPDLKEQQQHDIRELGSLILNFARSTAIINESQDGEPKKILEQLKFSQEFKHCVSYLFEEDATLARLQELIAPQLLRISNGLQDSSDYMESWLAREVENARLVRLMTKLESICDRPERGSDGAWSETGERYPVKLFKDYVFHQVNESGHPVVDLTHVVNCLNKLDAGSEETLLLVSPDETTCLIMSYRNLKQLVDKSFSQLTGA</sequence>